<gene>
    <name evidence="1" type="ORF">BSTOLATCC_MIC36655</name>
</gene>
<name>A0AAU9JFZ3_9CILI</name>
<evidence type="ECO:0000313" key="2">
    <source>
        <dbReference type="Proteomes" id="UP001162131"/>
    </source>
</evidence>
<sequence>MISLSQDPANKIFSQDLSAKISAIWRRANDTETEKDFRKTCSWYESQSSPPNPSLKKAYQEYLSAYHQITSIYNIRNDTSRTYLCIYDSESERKSTKSLDSSKSLDHGSCIALLPNGKLFCFDRHHPHSGITFIIDKNYKAKRLQSVAPCCLSSAIYFGKNAYCFGGLFIVHVLIRFT</sequence>
<organism evidence="1 2">
    <name type="scientific">Blepharisma stoltei</name>
    <dbReference type="NCBI Taxonomy" id="1481888"/>
    <lineage>
        <taxon>Eukaryota</taxon>
        <taxon>Sar</taxon>
        <taxon>Alveolata</taxon>
        <taxon>Ciliophora</taxon>
        <taxon>Postciliodesmatophora</taxon>
        <taxon>Heterotrichea</taxon>
        <taxon>Heterotrichida</taxon>
        <taxon>Blepharismidae</taxon>
        <taxon>Blepharisma</taxon>
    </lineage>
</organism>
<dbReference type="EMBL" id="CAJZBQ010000036">
    <property type="protein sequence ID" value="CAG9324881.1"/>
    <property type="molecule type" value="Genomic_DNA"/>
</dbReference>
<protein>
    <submittedName>
        <fullName evidence="1">Uncharacterized protein</fullName>
    </submittedName>
</protein>
<reference evidence="1" key="1">
    <citation type="submission" date="2021-09" db="EMBL/GenBank/DDBJ databases">
        <authorList>
            <consortium name="AG Swart"/>
            <person name="Singh M."/>
            <person name="Singh A."/>
            <person name="Seah K."/>
            <person name="Emmerich C."/>
        </authorList>
    </citation>
    <scope>NUCLEOTIDE SEQUENCE</scope>
    <source>
        <strain evidence="1">ATCC30299</strain>
    </source>
</reference>
<proteinExistence type="predicted"/>
<evidence type="ECO:0000313" key="1">
    <source>
        <dbReference type="EMBL" id="CAG9324881.1"/>
    </source>
</evidence>
<dbReference type="AlphaFoldDB" id="A0AAU9JFZ3"/>
<keyword evidence="2" id="KW-1185">Reference proteome</keyword>
<dbReference type="Proteomes" id="UP001162131">
    <property type="component" value="Unassembled WGS sequence"/>
</dbReference>
<comment type="caution">
    <text evidence="1">The sequence shown here is derived from an EMBL/GenBank/DDBJ whole genome shotgun (WGS) entry which is preliminary data.</text>
</comment>
<accession>A0AAU9JFZ3</accession>